<keyword evidence="5" id="KW-0028">Amino-acid biosynthesis</keyword>
<evidence type="ECO:0000259" key="6">
    <source>
        <dbReference type="Pfam" id="PF00591"/>
    </source>
</evidence>
<feature type="domain" description="Glycosyl transferase family 3" evidence="6">
    <location>
        <begin position="92"/>
        <end position="350"/>
    </location>
</feature>
<dbReference type="HAMAP" id="MF_00211">
    <property type="entry name" value="TrpD"/>
    <property type="match status" value="1"/>
</dbReference>
<dbReference type="Gene3D" id="3.40.1030.10">
    <property type="entry name" value="Nucleoside phosphorylase/phosphoribosyltransferase catalytic domain"/>
    <property type="match status" value="1"/>
</dbReference>
<comment type="caution">
    <text evidence="5">Lacks conserved residue(s) required for the propagation of feature annotation.</text>
</comment>
<evidence type="ECO:0000256" key="1">
    <source>
        <dbReference type="ARBA" id="ARBA00022676"/>
    </source>
</evidence>
<feature type="binding site" evidence="5">
    <location>
        <begin position="126"/>
        <end position="134"/>
    </location>
    <ligand>
        <name>5-phospho-alpha-D-ribose 1-diphosphate</name>
        <dbReference type="ChEBI" id="CHEBI:58017"/>
    </ligand>
</feature>
<dbReference type="Gene3D" id="1.20.970.10">
    <property type="entry name" value="Transferase, Pyrimidine Nucleoside Phosphorylase, Chain C"/>
    <property type="match status" value="1"/>
</dbReference>
<dbReference type="InterPro" id="IPR036320">
    <property type="entry name" value="Glycosyl_Trfase_fam3_N_dom_sf"/>
</dbReference>
<feature type="binding site" evidence="5">
    <location>
        <position position="242"/>
    </location>
    <ligand>
        <name>Mg(2+)</name>
        <dbReference type="ChEBI" id="CHEBI:18420"/>
        <label>2</label>
    </ligand>
</feature>
<keyword evidence="3 5" id="KW-0822">Tryptophan biosynthesis</keyword>
<dbReference type="InterPro" id="IPR035902">
    <property type="entry name" value="Nuc_phospho_transferase"/>
</dbReference>
<feature type="binding site" evidence="5">
    <location>
        <position position="243"/>
    </location>
    <ligand>
        <name>Mg(2+)</name>
        <dbReference type="ChEBI" id="CHEBI:18420"/>
        <label>1</label>
    </ligand>
</feature>
<keyword evidence="5" id="KW-0460">Magnesium</keyword>
<evidence type="ECO:0000256" key="3">
    <source>
        <dbReference type="ARBA" id="ARBA00022822"/>
    </source>
</evidence>
<keyword evidence="2 5" id="KW-0808">Transferase</keyword>
<comment type="cofactor">
    <cofactor evidence="5">
        <name>Mg(2+)</name>
        <dbReference type="ChEBI" id="CHEBI:18420"/>
    </cofactor>
    <text evidence="5">Binds 2 magnesium ions per monomer.</text>
</comment>
<feature type="binding site" evidence="5">
    <location>
        <position position="98"/>
    </location>
    <ligand>
        <name>anthranilate</name>
        <dbReference type="ChEBI" id="CHEBI:16567"/>
        <label>1</label>
    </ligand>
</feature>
<feature type="binding site" evidence="5">
    <location>
        <position position="106"/>
    </location>
    <ligand>
        <name>5-phospho-alpha-D-ribose 1-diphosphate</name>
        <dbReference type="ChEBI" id="CHEBI:58017"/>
    </ligand>
</feature>
<feature type="binding site" evidence="5">
    <location>
        <position position="138"/>
    </location>
    <ligand>
        <name>5-phospho-alpha-D-ribose 1-diphosphate</name>
        <dbReference type="ChEBI" id="CHEBI:58017"/>
    </ligand>
</feature>
<gene>
    <name evidence="5 8" type="primary">trpD</name>
    <name evidence="8" type="ORF">ACFSJD_02375</name>
</gene>
<feature type="binding site" evidence="5">
    <location>
        <begin position="108"/>
        <end position="111"/>
    </location>
    <ligand>
        <name>5-phospho-alpha-D-ribose 1-diphosphate</name>
        <dbReference type="ChEBI" id="CHEBI:58017"/>
    </ligand>
</feature>
<feature type="binding site" evidence="5">
    <location>
        <position position="98"/>
    </location>
    <ligand>
        <name>5-phospho-alpha-D-ribose 1-diphosphate</name>
        <dbReference type="ChEBI" id="CHEBI:58017"/>
    </ligand>
</feature>
<dbReference type="RefSeq" id="WP_344723142.1">
    <property type="nucleotide sequence ID" value="NZ_BAAAUS010000017.1"/>
</dbReference>
<feature type="binding site" evidence="5">
    <location>
        <position position="110"/>
    </location>
    <ligand>
        <name>Mg(2+)</name>
        <dbReference type="ChEBI" id="CHEBI:18420"/>
        <label>1</label>
    </ligand>
</feature>
<feature type="domain" description="Glycosyl transferase family 3 N-terminal" evidence="7">
    <location>
        <begin position="23"/>
        <end position="83"/>
    </location>
</feature>
<dbReference type="EC" id="2.4.2.18" evidence="5"/>
<dbReference type="Pfam" id="PF02885">
    <property type="entry name" value="Glycos_trans_3N"/>
    <property type="match status" value="1"/>
</dbReference>
<organism evidence="8 9">
    <name type="scientific">Pseudonocardia yunnanensis</name>
    <dbReference type="NCBI Taxonomy" id="58107"/>
    <lineage>
        <taxon>Bacteria</taxon>
        <taxon>Bacillati</taxon>
        <taxon>Actinomycetota</taxon>
        <taxon>Actinomycetes</taxon>
        <taxon>Pseudonocardiales</taxon>
        <taxon>Pseudonocardiaceae</taxon>
        <taxon>Pseudonocardia</taxon>
    </lineage>
</organism>
<keyword evidence="1 5" id="KW-0328">Glycosyltransferase</keyword>
<dbReference type="SUPFAM" id="SSF47648">
    <property type="entry name" value="Nucleoside phosphorylase/phosphoribosyltransferase N-terminal domain"/>
    <property type="match status" value="1"/>
</dbReference>
<comment type="catalytic activity">
    <reaction evidence="5">
        <text>N-(5-phospho-beta-D-ribosyl)anthranilate + diphosphate = 5-phospho-alpha-D-ribose 1-diphosphate + anthranilate</text>
        <dbReference type="Rhea" id="RHEA:11768"/>
        <dbReference type="ChEBI" id="CHEBI:16567"/>
        <dbReference type="ChEBI" id="CHEBI:18277"/>
        <dbReference type="ChEBI" id="CHEBI:33019"/>
        <dbReference type="ChEBI" id="CHEBI:58017"/>
        <dbReference type="EC" id="2.4.2.18"/>
    </reaction>
</comment>
<protein>
    <recommendedName>
        <fullName evidence="5">Anthranilate phosphoribosyltransferase</fullName>
        <ecNumber evidence="5">2.4.2.18</ecNumber>
    </recommendedName>
</protein>
<evidence type="ECO:0000256" key="4">
    <source>
        <dbReference type="ARBA" id="ARBA00023141"/>
    </source>
</evidence>
<evidence type="ECO:0000313" key="8">
    <source>
        <dbReference type="EMBL" id="MFD1516313.1"/>
    </source>
</evidence>
<dbReference type="NCBIfam" id="TIGR01245">
    <property type="entry name" value="trpD"/>
    <property type="match status" value="1"/>
</dbReference>
<name>A0ABW4ELL8_9PSEU</name>
<dbReference type="GO" id="GO:0004048">
    <property type="term" value="F:anthranilate phosphoribosyltransferase activity"/>
    <property type="evidence" value="ECO:0007669"/>
    <property type="project" value="UniProtKB-EC"/>
</dbReference>
<dbReference type="Pfam" id="PF00591">
    <property type="entry name" value="Glycos_transf_3"/>
    <property type="match status" value="1"/>
</dbReference>
<dbReference type="SUPFAM" id="SSF52418">
    <property type="entry name" value="Nucleoside phosphorylase/phosphoribosyltransferase catalytic domain"/>
    <property type="match status" value="1"/>
</dbReference>
<keyword evidence="4 5" id="KW-0057">Aromatic amino acid biosynthesis</keyword>
<comment type="similarity">
    <text evidence="5">Belongs to the anthranilate phosphoribosyltransferase family.</text>
</comment>
<dbReference type="PANTHER" id="PTHR43285:SF2">
    <property type="entry name" value="ANTHRANILATE PHOSPHORIBOSYLTRANSFERASE"/>
    <property type="match status" value="1"/>
</dbReference>
<comment type="pathway">
    <text evidence="5">Amino-acid biosynthesis; L-tryptophan biosynthesis; L-tryptophan from chorismate: step 2/5.</text>
</comment>
<evidence type="ECO:0000313" key="9">
    <source>
        <dbReference type="Proteomes" id="UP001597114"/>
    </source>
</evidence>
<feature type="binding site" evidence="5">
    <location>
        <position position="243"/>
    </location>
    <ligand>
        <name>Mg(2+)</name>
        <dbReference type="ChEBI" id="CHEBI:18420"/>
        <label>2</label>
    </ligand>
</feature>
<comment type="function">
    <text evidence="5">Catalyzes the transfer of the phosphoribosyl group of 5-phosphorylribose-1-pyrophosphate (PRPP) to anthranilate to yield N-(5'-phosphoribosyl)-anthranilate (PRA).</text>
</comment>
<comment type="subunit">
    <text evidence="5">Homodimer.</text>
</comment>
<accession>A0ABW4ELL8</accession>
<evidence type="ECO:0000256" key="2">
    <source>
        <dbReference type="ARBA" id="ARBA00022679"/>
    </source>
</evidence>
<feature type="binding site" evidence="5">
    <location>
        <begin position="101"/>
        <end position="102"/>
    </location>
    <ligand>
        <name>5-phospho-alpha-D-ribose 1-diphosphate</name>
        <dbReference type="ChEBI" id="CHEBI:58017"/>
    </ligand>
</feature>
<dbReference type="EMBL" id="JBHUCO010000002">
    <property type="protein sequence ID" value="MFD1516313.1"/>
    <property type="molecule type" value="Genomic_DNA"/>
</dbReference>
<dbReference type="InterPro" id="IPR000312">
    <property type="entry name" value="Glycosyl_Trfase_fam3"/>
</dbReference>
<proteinExistence type="inferred from homology"/>
<reference evidence="9" key="1">
    <citation type="journal article" date="2019" name="Int. J. Syst. Evol. Microbiol.">
        <title>The Global Catalogue of Microorganisms (GCM) 10K type strain sequencing project: providing services to taxonomists for standard genome sequencing and annotation.</title>
        <authorList>
            <consortium name="The Broad Institute Genomics Platform"/>
            <consortium name="The Broad Institute Genome Sequencing Center for Infectious Disease"/>
            <person name="Wu L."/>
            <person name="Ma J."/>
        </authorList>
    </citation>
    <scope>NUCLEOTIDE SEQUENCE [LARGE SCALE GENOMIC DNA]</scope>
    <source>
        <strain evidence="9">CCM 7043</strain>
    </source>
</reference>
<keyword evidence="5" id="KW-0479">Metal-binding</keyword>
<feature type="binding site" evidence="5">
    <location>
        <position position="184"/>
    </location>
    <ligand>
        <name>anthranilate</name>
        <dbReference type="ChEBI" id="CHEBI:16567"/>
        <label>2</label>
    </ligand>
</feature>
<dbReference type="InterPro" id="IPR017459">
    <property type="entry name" value="Glycosyl_Trfase_fam3_N_dom"/>
</dbReference>
<keyword evidence="9" id="KW-1185">Reference proteome</keyword>
<dbReference type="PANTHER" id="PTHR43285">
    <property type="entry name" value="ANTHRANILATE PHOSPHORIBOSYLTRANSFERASE"/>
    <property type="match status" value="1"/>
</dbReference>
<sequence length="369" mass="37634">MSRTAPPAPQIPRPARVTGLWPTVLAALLRGEDLPAPLTEQVMDEIVSDTATPAQIAAFAVLLRAKGETADEIAGLVASLMRNASPVPLPGAAVDIVGTGGDGADTVNISTMAALVVAGTGRRVIKHGARGSSSACGAADVLDELGVRIDLRADGVARTVAACGIGFCFAPVFQPGLRHTAVPRRQIGVPTVFNLLGPLINPARPPASLVGCADLAKAPLLAQVFADRGVTALVVRGDDGLDELTTTTTSTMWIAGGSRVEQLHIDPRALGIPPAPVGALRGGDRVHNASVVRDVLNGKRGPVRNAVLINAAAAIVAHDVANRPLSPAAILDALPEALGLAARSIDSGAATRTLQNWVQAGTVDESPST</sequence>
<dbReference type="InterPro" id="IPR005940">
    <property type="entry name" value="Anthranilate_Pribosyl_Tfrase"/>
</dbReference>
<dbReference type="Proteomes" id="UP001597114">
    <property type="component" value="Unassembled WGS sequence"/>
</dbReference>
<comment type="caution">
    <text evidence="8">The sequence shown here is derived from an EMBL/GenBank/DDBJ whole genome shotgun (WGS) entry which is preliminary data.</text>
</comment>
<evidence type="ECO:0000259" key="7">
    <source>
        <dbReference type="Pfam" id="PF02885"/>
    </source>
</evidence>
<evidence type="ECO:0000256" key="5">
    <source>
        <dbReference type="HAMAP-Rule" id="MF_00211"/>
    </source>
</evidence>